<dbReference type="OMA" id="QVNDEDW"/>
<accession>A0A4V1C507</accession>
<dbReference type="InterPro" id="IPR052178">
    <property type="entry name" value="Sec_Metab_Biosynth_SDR"/>
</dbReference>
<evidence type="ECO:0000313" key="4">
    <source>
        <dbReference type="EMBL" id="QBZ54725.1"/>
    </source>
</evidence>
<dbReference type="AlphaFoldDB" id="A0A4V1C507"/>
<dbReference type="InterPro" id="IPR036291">
    <property type="entry name" value="NAD(P)-bd_dom_sf"/>
</dbReference>
<evidence type="ECO:0000256" key="3">
    <source>
        <dbReference type="ARBA" id="ARBA00023002"/>
    </source>
</evidence>
<gene>
    <name evidence="4" type="ORF">PoMZ_10434</name>
</gene>
<dbReference type="PANTHER" id="PTHR43618">
    <property type="entry name" value="7-ALPHA-HYDROXYSTEROID DEHYDROGENASE"/>
    <property type="match status" value="1"/>
</dbReference>
<sequence>MATTSTSAATNTTKAPVALVTAGSAGLGAAGARLFAANGYRVIVNYNSNTARAEALLAELLTISGGATSTTADSLSSRSSSMHKLIKADMGDRSQIQALVAETVAFAGGIDVIFSNQGYTHIRGWDSLDDNVFEDDWDRCFNVNVKSHLWLLHAAKPYLDEVEGCMVVTSSLAGVRPGGSSLAYSVTKAALNHLVKGLAVLAAPRIRVNAVCPGLMLTEWGLNFSKEVQESNIARSKLKRVVTPEETAEQVLCFARSKGVTGVNAVIDAGWSL</sequence>
<evidence type="ECO:0000256" key="1">
    <source>
        <dbReference type="ARBA" id="ARBA00006484"/>
    </source>
</evidence>
<evidence type="ECO:0000313" key="5">
    <source>
        <dbReference type="Proteomes" id="UP000294847"/>
    </source>
</evidence>
<reference evidence="4 5" key="1">
    <citation type="journal article" date="2019" name="Mol. Biol. Evol.">
        <title>Blast fungal genomes show frequent chromosomal changes, gene gains and losses, and effector gene turnover.</title>
        <authorList>
            <person name="Gomez Luciano L.B."/>
            <person name="Jason Tsai I."/>
            <person name="Chuma I."/>
            <person name="Tosa Y."/>
            <person name="Chen Y.H."/>
            <person name="Li J.Y."/>
            <person name="Li M.Y."/>
            <person name="Jade Lu M.Y."/>
            <person name="Nakayashiki H."/>
            <person name="Li W.H."/>
        </authorList>
    </citation>
    <scope>NUCLEOTIDE SEQUENCE [LARGE SCALE GENOMIC DNA]</scope>
    <source>
        <strain evidence="4">MZ5-1-6</strain>
    </source>
</reference>
<dbReference type="PROSITE" id="PS00061">
    <property type="entry name" value="ADH_SHORT"/>
    <property type="match status" value="1"/>
</dbReference>
<dbReference type="SMR" id="A0A4V1C507"/>
<keyword evidence="3" id="KW-0560">Oxidoreductase</keyword>
<dbReference type="Gene3D" id="3.40.50.720">
    <property type="entry name" value="NAD(P)-binding Rossmann-like Domain"/>
    <property type="match status" value="1"/>
</dbReference>
<dbReference type="PANTHER" id="PTHR43618:SF13">
    <property type="entry name" value="CHAIN DEHYDROGENASE, PUTATIVE (AFU_ORTHOLOGUE AFUA_1G17650)-RELATED"/>
    <property type="match status" value="1"/>
</dbReference>
<dbReference type="Proteomes" id="UP000294847">
    <property type="component" value="Chromosome 1"/>
</dbReference>
<dbReference type="GO" id="GO:0016491">
    <property type="term" value="F:oxidoreductase activity"/>
    <property type="evidence" value="ECO:0007669"/>
    <property type="project" value="UniProtKB-KW"/>
</dbReference>
<dbReference type="CDD" id="cd05233">
    <property type="entry name" value="SDR_c"/>
    <property type="match status" value="1"/>
</dbReference>
<dbReference type="PRINTS" id="PR00081">
    <property type="entry name" value="GDHRDH"/>
</dbReference>
<protein>
    <submittedName>
        <fullName evidence="4">Uncharacterized protein</fullName>
    </submittedName>
</protein>
<dbReference type="EMBL" id="CP034204">
    <property type="protein sequence ID" value="QBZ54725.1"/>
    <property type="molecule type" value="Genomic_DNA"/>
</dbReference>
<evidence type="ECO:0000256" key="2">
    <source>
        <dbReference type="ARBA" id="ARBA00022857"/>
    </source>
</evidence>
<name>A0A4V1C507_PYROR</name>
<dbReference type="InterPro" id="IPR020904">
    <property type="entry name" value="Sc_DH/Rdtase_CS"/>
</dbReference>
<dbReference type="InterPro" id="IPR002347">
    <property type="entry name" value="SDR_fam"/>
</dbReference>
<dbReference type="Pfam" id="PF13561">
    <property type="entry name" value="adh_short_C2"/>
    <property type="match status" value="1"/>
</dbReference>
<keyword evidence="2" id="KW-0521">NADP</keyword>
<dbReference type="SUPFAM" id="SSF51735">
    <property type="entry name" value="NAD(P)-binding Rossmann-fold domains"/>
    <property type="match status" value="1"/>
</dbReference>
<proteinExistence type="inferred from homology"/>
<comment type="similarity">
    <text evidence="1">Belongs to the short-chain dehydrogenases/reductases (SDR) family.</text>
</comment>
<organism evidence="4 5">
    <name type="scientific">Pyricularia oryzae</name>
    <name type="common">Rice blast fungus</name>
    <name type="synonym">Magnaporthe oryzae</name>
    <dbReference type="NCBI Taxonomy" id="318829"/>
    <lineage>
        <taxon>Eukaryota</taxon>
        <taxon>Fungi</taxon>
        <taxon>Dikarya</taxon>
        <taxon>Ascomycota</taxon>
        <taxon>Pezizomycotina</taxon>
        <taxon>Sordariomycetes</taxon>
        <taxon>Sordariomycetidae</taxon>
        <taxon>Magnaporthales</taxon>
        <taxon>Pyriculariaceae</taxon>
        <taxon>Pyricularia</taxon>
    </lineage>
</organism>